<dbReference type="Gene3D" id="3.30.1370.50">
    <property type="entry name" value="R3H-like domain"/>
    <property type="match status" value="1"/>
</dbReference>
<dbReference type="NCBIfam" id="NF041568">
    <property type="entry name" value="Jag_EloR"/>
    <property type="match status" value="1"/>
</dbReference>
<feature type="domain" description="R3H" evidence="6">
    <location>
        <begin position="134"/>
        <end position="200"/>
    </location>
</feature>
<dbReference type="Pfam" id="PF14804">
    <property type="entry name" value="Jag_N"/>
    <property type="match status" value="1"/>
</dbReference>
<protein>
    <submittedName>
        <fullName evidence="7">Jag N-terminal domain-containing protein</fullName>
    </submittedName>
</protein>
<comment type="caution">
    <text evidence="7">The sequence shown here is derived from an EMBL/GenBank/DDBJ whole genome shotgun (WGS) entry which is preliminary data.</text>
</comment>
<dbReference type="Gene3D" id="3.30.300.20">
    <property type="match status" value="1"/>
</dbReference>
<keyword evidence="2" id="KW-0694">RNA-binding</keyword>
<evidence type="ECO:0000256" key="1">
    <source>
        <dbReference type="ARBA" id="ARBA00022490"/>
    </source>
</evidence>
<dbReference type="EMBL" id="JADING010000061">
    <property type="protein sequence ID" value="MBO8414272.1"/>
    <property type="molecule type" value="Genomic_DNA"/>
</dbReference>
<evidence type="ECO:0000259" key="6">
    <source>
        <dbReference type="PROSITE" id="PS51061"/>
    </source>
</evidence>
<evidence type="ECO:0000256" key="2">
    <source>
        <dbReference type="ARBA" id="ARBA00022884"/>
    </source>
</evidence>
<evidence type="ECO:0000313" key="8">
    <source>
        <dbReference type="Proteomes" id="UP000823629"/>
    </source>
</evidence>
<dbReference type="PANTHER" id="PTHR35800:SF1">
    <property type="entry name" value="RNA-BINDING PROTEIN KHPB"/>
    <property type="match status" value="1"/>
</dbReference>
<dbReference type="Gene3D" id="3.30.30.80">
    <property type="entry name" value="probable RNA-binding protein from clostridium symbiosum atcc 14940"/>
    <property type="match status" value="1"/>
</dbReference>
<dbReference type="GO" id="GO:0008360">
    <property type="term" value="P:regulation of cell shape"/>
    <property type="evidence" value="ECO:0007669"/>
    <property type="project" value="UniProtKB-KW"/>
</dbReference>
<dbReference type="SMART" id="SM00393">
    <property type="entry name" value="R3H"/>
    <property type="match status" value="1"/>
</dbReference>
<gene>
    <name evidence="7" type="ORF">IAC78_02180</name>
</gene>
<dbReference type="InterPro" id="IPR036867">
    <property type="entry name" value="R3H_dom_sf"/>
</dbReference>
<keyword evidence="5" id="KW-0961">Cell wall biogenesis/degradation</keyword>
<evidence type="ECO:0000256" key="4">
    <source>
        <dbReference type="ARBA" id="ARBA00023186"/>
    </source>
</evidence>
<sequence>MKEYEAKTLQDALEAAEQDLHISQDQLNYEVIEEVKGLFKKSCRIKVLEDEDAKEYAKEYLEKLLESLDLHAEISISVEDGVIHLNLTAEDEASKIIGRGGENLNAFTELVRSAVYTKFKKHFHLLININNYKDQKYEKLVNMAKRLANTVRRTKASIELDPMPSDERRIIHNALADDNHIKTLSVGVGKQRHITIQYVNYVPKYEEETEGNEIEEAKNN</sequence>
<evidence type="ECO:0000313" key="7">
    <source>
        <dbReference type="EMBL" id="MBO8414272.1"/>
    </source>
</evidence>
<dbReference type="GO" id="GO:0071555">
    <property type="term" value="P:cell wall organization"/>
    <property type="evidence" value="ECO:0007669"/>
    <property type="project" value="UniProtKB-KW"/>
</dbReference>
<dbReference type="Proteomes" id="UP000823629">
    <property type="component" value="Unassembled WGS sequence"/>
</dbReference>
<dbReference type="Pfam" id="PF01424">
    <property type="entry name" value="R3H"/>
    <property type="match status" value="1"/>
</dbReference>
<dbReference type="GO" id="GO:0003723">
    <property type="term" value="F:RNA binding"/>
    <property type="evidence" value="ECO:0007669"/>
    <property type="project" value="UniProtKB-KW"/>
</dbReference>
<dbReference type="PANTHER" id="PTHR35800">
    <property type="entry name" value="PROTEIN JAG"/>
    <property type="match status" value="1"/>
</dbReference>
<dbReference type="InterPro" id="IPR015946">
    <property type="entry name" value="KH_dom-like_a/b"/>
</dbReference>
<dbReference type="SMART" id="SM01245">
    <property type="entry name" value="Jag_N"/>
    <property type="match status" value="1"/>
</dbReference>
<dbReference type="SUPFAM" id="SSF82708">
    <property type="entry name" value="R3H domain"/>
    <property type="match status" value="1"/>
</dbReference>
<dbReference type="CDD" id="cd02644">
    <property type="entry name" value="R3H_jag"/>
    <property type="match status" value="1"/>
</dbReference>
<dbReference type="PROSITE" id="PS51061">
    <property type="entry name" value="R3H"/>
    <property type="match status" value="1"/>
</dbReference>
<dbReference type="AlphaFoldDB" id="A0A9D9D892"/>
<keyword evidence="1" id="KW-0963">Cytoplasm</keyword>
<dbReference type="CDD" id="cd02414">
    <property type="entry name" value="KH-II_Jag"/>
    <property type="match status" value="1"/>
</dbReference>
<accession>A0A9D9D892</accession>
<proteinExistence type="predicted"/>
<dbReference type="InterPro" id="IPR038008">
    <property type="entry name" value="Jag_KH"/>
</dbReference>
<dbReference type="InterPro" id="IPR038247">
    <property type="entry name" value="Jag_N_dom_sf"/>
</dbReference>
<evidence type="ECO:0000256" key="3">
    <source>
        <dbReference type="ARBA" id="ARBA00022960"/>
    </source>
</evidence>
<dbReference type="InterPro" id="IPR039247">
    <property type="entry name" value="KhpB"/>
</dbReference>
<reference evidence="7" key="2">
    <citation type="journal article" date="2021" name="PeerJ">
        <title>Extensive microbial diversity within the chicken gut microbiome revealed by metagenomics and culture.</title>
        <authorList>
            <person name="Gilroy R."/>
            <person name="Ravi A."/>
            <person name="Getino M."/>
            <person name="Pursley I."/>
            <person name="Horton D.L."/>
            <person name="Alikhan N.F."/>
            <person name="Baker D."/>
            <person name="Gharbi K."/>
            <person name="Hall N."/>
            <person name="Watson M."/>
            <person name="Adriaenssens E.M."/>
            <person name="Foster-Nyarko E."/>
            <person name="Jarju S."/>
            <person name="Secka A."/>
            <person name="Antonio M."/>
            <person name="Oren A."/>
            <person name="Chaudhuri R.R."/>
            <person name="La Ragione R."/>
            <person name="Hildebrand F."/>
            <person name="Pallen M.J."/>
        </authorList>
    </citation>
    <scope>NUCLEOTIDE SEQUENCE</scope>
    <source>
        <strain evidence="7">1748</strain>
    </source>
</reference>
<name>A0A9D9D892_9BACL</name>
<dbReference type="InterPro" id="IPR001374">
    <property type="entry name" value="R3H_dom"/>
</dbReference>
<dbReference type="InterPro" id="IPR034079">
    <property type="entry name" value="R3H_KhpB"/>
</dbReference>
<organism evidence="7 8">
    <name type="scientific">Candidatus Scatoplasma merdavium</name>
    <dbReference type="NCBI Taxonomy" id="2840932"/>
    <lineage>
        <taxon>Bacteria</taxon>
        <taxon>Bacillati</taxon>
        <taxon>Bacillota</taxon>
        <taxon>Bacilli</taxon>
        <taxon>Bacillales</taxon>
        <taxon>Candidatus Scatoplasma</taxon>
    </lineage>
</organism>
<reference evidence="7" key="1">
    <citation type="submission" date="2020-10" db="EMBL/GenBank/DDBJ databases">
        <authorList>
            <person name="Gilroy R."/>
        </authorList>
    </citation>
    <scope>NUCLEOTIDE SEQUENCE</scope>
    <source>
        <strain evidence="7">1748</strain>
    </source>
</reference>
<keyword evidence="4" id="KW-0143">Chaperone</keyword>
<evidence type="ECO:0000256" key="5">
    <source>
        <dbReference type="ARBA" id="ARBA00023316"/>
    </source>
</evidence>
<keyword evidence="3" id="KW-0133">Cell shape</keyword>
<dbReference type="InterPro" id="IPR032782">
    <property type="entry name" value="KhpB_N"/>
</dbReference>